<dbReference type="Proteomes" id="UP000032141">
    <property type="component" value="Chromosome C3"/>
</dbReference>
<dbReference type="EnsemblPlants" id="Bo3g004010.1">
    <property type="protein sequence ID" value="Bo3g004010.1"/>
    <property type="gene ID" value="Bo3g004010"/>
</dbReference>
<protein>
    <submittedName>
        <fullName evidence="2">Uncharacterized protein</fullName>
    </submittedName>
</protein>
<accession>A0A0D3B016</accession>
<name>A0A0D3B016_BRAOL</name>
<proteinExistence type="predicted"/>
<evidence type="ECO:0000313" key="2">
    <source>
        <dbReference type="EnsemblPlants" id="Bo3g004010.1"/>
    </source>
</evidence>
<keyword evidence="3" id="KW-1185">Reference proteome</keyword>
<feature type="compositionally biased region" description="Basic and acidic residues" evidence="1">
    <location>
        <begin position="31"/>
        <end position="52"/>
    </location>
</feature>
<evidence type="ECO:0000313" key="3">
    <source>
        <dbReference type="Proteomes" id="UP000032141"/>
    </source>
</evidence>
<feature type="compositionally biased region" description="Basic and acidic residues" evidence="1">
    <location>
        <begin position="71"/>
        <end position="80"/>
    </location>
</feature>
<reference evidence="2 3" key="1">
    <citation type="journal article" date="2014" name="Genome Biol.">
        <title>Transcriptome and methylome profiling reveals relics of genome dominance in the mesopolyploid Brassica oleracea.</title>
        <authorList>
            <person name="Parkin I.A."/>
            <person name="Koh C."/>
            <person name="Tang H."/>
            <person name="Robinson S.J."/>
            <person name="Kagale S."/>
            <person name="Clarke W.E."/>
            <person name="Town C.D."/>
            <person name="Nixon J."/>
            <person name="Krishnakumar V."/>
            <person name="Bidwell S.L."/>
            <person name="Denoeud F."/>
            <person name="Belcram H."/>
            <person name="Links M.G."/>
            <person name="Just J."/>
            <person name="Clarke C."/>
            <person name="Bender T."/>
            <person name="Huebert T."/>
            <person name="Mason A.S."/>
            <person name="Pires J.C."/>
            <person name="Barker G."/>
            <person name="Moore J."/>
            <person name="Walley P.G."/>
            <person name="Manoli S."/>
            <person name="Batley J."/>
            <person name="Edwards D."/>
            <person name="Nelson M.N."/>
            <person name="Wang X."/>
            <person name="Paterson A.H."/>
            <person name="King G."/>
            <person name="Bancroft I."/>
            <person name="Chalhoub B."/>
            <person name="Sharpe A.G."/>
        </authorList>
    </citation>
    <scope>NUCLEOTIDE SEQUENCE</scope>
    <source>
        <strain evidence="2 3">cv. TO1000</strain>
    </source>
</reference>
<organism evidence="2 3">
    <name type="scientific">Brassica oleracea var. oleracea</name>
    <dbReference type="NCBI Taxonomy" id="109376"/>
    <lineage>
        <taxon>Eukaryota</taxon>
        <taxon>Viridiplantae</taxon>
        <taxon>Streptophyta</taxon>
        <taxon>Embryophyta</taxon>
        <taxon>Tracheophyta</taxon>
        <taxon>Spermatophyta</taxon>
        <taxon>Magnoliopsida</taxon>
        <taxon>eudicotyledons</taxon>
        <taxon>Gunneridae</taxon>
        <taxon>Pentapetalae</taxon>
        <taxon>rosids</taxon>
        <taxon>malvids</taxon>
        <taxon>Brassicales</taxon>
        <taxon>Brassicaceae</taxon>
        <taxon>Brassiceae</taxon>
        <taxon>Brassica</taxon>
    </lineage>
</organism>
<dbReference type="AlphaFoldDB" id="A0A0D3B016"/>
<sequence length="109" mass="12585">MERSLADLPERHGEMERSLAFLVRHPSQSDLPERHGEVARVSRETPLSERLTRATWRGRSRFHGETTQNEARSDLSERPTEVAPEGQSDLSERHAEVAPRLFTCRTYVF</sequence>
<evidence type="ECO:0000256" key="1">
    <source>
        <dbReference type="SAM" id="MobiDB-lite"/>
    </source>
</evidence>
<dbReference type="Gramene" id="Bo3g004010.1">
    <property type="protein sequence ID" value="Bo3g004010.1"/>
    <property type="gene ID" value="Bo3g004010"/>
</dbReference>
<reference evidence="2" key="2">
    <citation type="submission" date="2015-03" db="UniProtKB">
        <authorList>
            <consortium name="EnsemblPlants"/>
        </authorList>
    </citation>
    <scope>IDENTIFICATION</scope>
</reference>
<dbReference type="HOGENOM" id="CLU_2187584_0_0_1"/>
<feature type="region of interest" description="Disordered" evidence="1">
    <location>
        <begin position="27"/>
        <end position="96"/>
    </location>
</feature>